<proteinExistence type="predicted"/>
<name>A0A8D2DAG3_SCIVU</name>
<evidence type="ECO:0000313" key="1">
    <source>
        <dbReference type="Ensembl" id="ENSSVLP00005021894.1"/>
    </source>
</evidence>
<dbReference type="GeneTree" id="ENSGT00910000147444"/>
<sequence>MSFELLGFYVTFYFSFKPWENFKMKSILFPLTPRGPCLPGRLQVETQGPQGPGEPVVTARSLEPLGGCPRLCPAPVGQW</sequence>
<dbReference type="Ensembl" id="ENSSVLT00005024382.1">
    <property type="protein sequence ID" value="ENSSVLP00005021894.1"/>
    <property type="gene ID" value="ENSSVLG00005017489.1"/>
</dbReference>
<dbReference type="Proteomes" id="UP000694564">
    <property type="component" value="Chromosome 5"/>
</dbReference>
<organism evidence="1 2">
    <name type="scientific">Sciurus vulgaris</name>
    <name type="common">Eurasian red squirrel</name>
    <dbReference type="NCBI Taxonomy" id="55149"/>
    <lineage>
        <taxon>Eukaryota</taxon>
        <taxon>Metazoa</taxon>
        <taxon>Chordata</taxon>
        <taxon>Craniata</taxon>
        <taxon>Vertebrata</taxon>
        <taxon>Euteleostomi</taxon>
        <taxon>Mammalia</taxon>
        <taxon>Eutheria</taxon>
        <taxon>Euarchontoglires</taxon>
        <taxon>Glires</taxon>
        <taxon>Rodentia</taxon>
        <taxon>Sciuromorpha</taxon>
        <taxon>Sciuridae</taxon>
        <taxon>Sciurinae</taxon>
        <taxon>Sciurini</taxon>
        <taxon>Sciurus</taxon>
    </lineage>
</organism>
<protein>
    <submittedName>
        <fullName evidence="1">Uncharacterized protein</fullName>
    </submittedName>
</protein>
<accession>A0A8D2DAG3</accession>
<evidence type="ECO:0000313" key="2">
    <source>
        <dbReference type="Proteomes" id="UP000694564"/>
    </source>
</evidence>
<dbReference type="AlphaFoldDB" id="A0A8D2DAG3"/>
<reference evidence="1" key="2">
    <citation type="submission" date="2025-09" db="UniProtKB">
        <authorList>
            <consortium name="Ensembl"/>
        </authorList>
    </citation>
    <scope>IDENTIFICATION</scope>
</reference>
<keyword evidence="2" id="KW-1185">Reference proteome</keyword>
<reference evidence="1" key="1">
    <citation type="submission" date="2025-08" db="UniProtKB">
        <authorList>
            <consortium name="Ensembl"/>
        </authorList>
    </citation>
    <scope>IDENTIFICATION</scope>
</reference>